<dbReference type="OrthoDB" id="10481958at2759"/>
<dbReference type="AlphaFoldDB" id="A0A1L7WGF9"/>
<feature type="region of interest" description="Disordered" evidence="2">
    <location>
        <begin position="1"/>
        <end position="106"/>
    </location>
</feature>
<evidence type="ECO:0000313" key="3">
    <source>
        <dbReference type="EMBL" id="CZR51848.1"/>
    </source>
</evidence>
<feature type="compositionally biased region" description="Polar residues" evidence="2">
    <location>
        <begin position="25"/>
        <end position="35"/>
    </location>
</feature>
<gene>
    <name evidence="3" type="ORF">PAC_01725</name>
</gene>
<dbReference type="Proteomes" id="UP000184330">
    <property type="component" value="Unassembled WGS sequence"/>
</dbReference>
<feature type="coiled-coil region" evidence="1">
    <location>
        <begin position="188"/>
        <end position="222"/>
    </location>
</feature>
<keyword evidence="4" id="KW-1185">Reference proteome</keyword>
<organism evidence="3 4">
    <name type="scientific">Phialocephala subalpina</name>
    <dbReference type="NCBI Taxonomy" id="576137"/>
    <lineage>
        <taxon>Eukaryota</taxon>
        <taxon>Fungi</taxon>
        <taxon>Dikarya</taxon>
        <taxon>Ascomycota</taxon>
        <taxon>Pezizomycotina</taxon>
        <taxon>Leotiomycetes</taxon>
        <taxon>Helotiales</taxon>
        <taxon>Mollisiaceae</taxon>
        <taxon>Phialocephala</taxon>
        <taxon>Phialocephala fortinii species complex</taxon>
    </lineage>
</organism>
<feature type="compositionally biased region" description="Polar residues" evidence="2">
    <location>
        <begin position="281"/>
        <end position="292"/>
    </location>
</feature>
<feature type="compositionally biased region" description="Basic and acidic residues" evidence="2">
    <location>
        <begin position="44"/>
        <end position="59"/>
    </location>
</feature>
<name>A0A1L7WGF9_9HELO</name>
<evidence type="ECO:0000313" key="4">
    <source>
        <dbReference type="Proteomes" id="UP000184330"/>
    </source>
</evidence>
<dbReference type="EMBL" id="FJOG01000002">
    <property type="protein sequence ID" value="CZR51848.1"/>
    <property type="molecule type" value="Genomic_DNA"/>
</dbReference>
<keyword evidence="1" id="KW-0175">Coiled coil</keyword>
<feature type="compositionally biased region" description="Acidic residues" evidence="2">
    <location>
        <begin position="60"/>
        <end position="70"/>
    </location>
</feature>
<evidence type="ECO:0000256" key="2">
    <source>
        <dbReference type="SAM" id="MobiDB-lite"/>
    </source>
</evidence>
<protein>
    <submittedName>
        <fullName evidence="3">Uncharacterized protein</fullName>
    </submittedName>
</protein>
<reference evidence="3 4" key="1">
    <citation type="submission" date="2016-03" db="EMBL/GenBank/DDBJ databases">
        <authorList>
            <person name="Ploux O."/>
        </authorList>
    </citation>
    <scope>NUCLEOTIDE SEQUENCE [LARGE SCALE GENOMIC DNA]</scope>
    <source>
        <strain evidence="3 4">UAMH 11012</strain>
    </source>
</reference>
<feature type="region of interest" description="Disordered" evidence="2">
    <location>
        <begin position="281"/>
        <end position="312"/>
    </location>
</feature>
<proteinExistence type="predicted"/>
<sequence length="451" mass="49452">MFTTFRLQPLATMASNKATTPDLASPSSTSKVDSTPSRRPARASAEKAKEAIKRARSEEVGCDEDEEWDGCGESPARPEAEAEVVPSSPQQKKKRKTFSGDASGTKGVNMSAATKQFFEPSQLTVGVDNDGNAVVAKIQTFVMLGNKKHFVKWENVKFNGDYDRGSVNATKEYVKGLFKPKAFDNQALEEARATNAEQARLIEELTVDNEEKQNAIDGMQETLDENERYIASVEKDHHSLQADLAGVQPAQQEVFPRITARLTNAPGVLVIRTDVAKSQAAQQAGIPQNTTLPDAPSSPRAPAQDIPAQGVAAPAVPAQGIQAKPLDLHGQRFEERYVEITEDNAKQAMYKGLNSRIVWQDGNRYRETSMLIDVSGQEASKGLDSIVMARCASCFEKGRETLLKQISPTSYVEHDGRTFAELIVLDEIDDERHFVVNEKKRRQGGDASLAE</sequence>
<evidence type="ECO:0000256" key="1">
    <source>
        <dbReference type="SAM" id="Coils"/>
    </source>
</evidence>
<accession>A0A1L7WGF9</accession>